<dbReference type="InterPro" id="IPR048279">
    <property type="entry name" value="MdtK-like"/>
</dbReference>
<name>A0A5R8QFH7_9FIRM</name>
<dbReference type="Pfam" id="PF01554">
    <property type="entry name" value="MatE"/>
    <property type="match status" value="2"/>
</dbReference>
<feature type="transmembrane region" description="Helical" evidence="10">
    <location>
        <begin position="93"/>
        <end position="117"/>
    </location>
</feature>
<protein>
    <recommendedName>
        <fullName evidence="3">Multidrug export protein MepA</fullName>
    </recommendedName>
</protein>
<dbReference type="InParanoid" id="A0A5R8QFH7"/>
<feature type="transmembrane region" description="Helical" evidence="10">
    <location>
        <begin position="137"/>
        <end position="156"/>
    </location>
</feature>
<evidence type="ECO:0000256" key="8">
    <source>
        <dbReference type="ARBA" id="ARBA00023136"/>
    </source>
</evidence>
<evidence type="ECO:0000256" key="4">
    <source>
        <dbReference type="ARBA" id="ARBA00022448"/>
    </source>
</evidence>
<keyword evidence="9" id="KW-0046">Antibiotic resistance</keyword>
<feature type="transmembrane region" description="Helical" evidence="10">
    <location>
        <begin position="359"/>
        <end position="381"/>
    </location>
</feature>
<gene>
    <name evidence="11" type="ORF">FEZ08_03880</name>
</gene>
<feature type="transmembrane region" description="Helical" evidence="10">
    <location>
        <begin position="12"/>
        <end position="34"/>
    </location>
</feature>
<evidence type="ECO:0000313" key="11">
    <source>
        <dbReference type="EMBL" id="TLG76765.1"/>
    </source>
</evidence>
<comment type="caution">
    <text evidence="11">The sequence shown here is derived from an EMBL/GenBank/DDBJ whole genome shotgun (WGS) entry which is preliminary data.</text>
</comment>
<proteinExistence type="inferred from homology"/>
<feature type="transmembrane region" description="Helical" evidence="10">
    <location>
        <begin position="247"/>
        <end position="268"/>
    </location>
</feature>
<dbReference type="OrthoDB" id="9811110at2"/>
<dbReference type="GO" id="GO:0046677">
    <property type="term" value="P:response to antibiotic"/>
    <property type="evidence" value="ECO:0007669"/>
    <property type="project" value="UniProtKB-KW"/>
</dbReference>
<dbReference type="InterPro" id="IPR051327">
    <property type="entry name" value="MATE_MepA_subfamily"/>
</dbReference>
<dbReference type="GO" id="GO:0042910">
    <property type="term" value="F:xenobiotic transmembrane transporter activity"/>
    <property type="evidence" value="ECO:0007669"/>
    <property type="project" value="InterPro"/>
</dbReference>
<dbReference type="PANTHER" id="PTHR43823:SF3">
    <property type="entry name" value="MULTIDRUG EXPORT PROTEIN MEPA"/>
    <property type="match status" value="1"/>
</dbReference>
<keyword evidence="4" id="KW-0813">Transport</keyword>
<evidence type="ECO:0000256" key="3">
    <source>
        <dbReference type="ARBA" id="ARBA00022106"/>
    </source>
</evidence>
<feature type="transmembrane region" description="Helical" evidence="10">
    <location>
        <begin position="168"/>
        <end position="187"/>
    </location>
</feature>
<keyword evidence="12" id="KW-1185">Reference proteome</keyword>
<evidence type="ECO:0000313" key="12">
    <source>
        <dbReference type="Proteomes" id="UP000306912"/>
    </source>
</evidence>
<dbReference type="InterPro" id="IPR002528">
    <property type="entry name" value="MATE_fam"/>
</dbReference>
<evidence type="ECO:0000256" key="7">
    <source>
        <dbReference type="ARBA" id="ARBA00022989"/>
    </source>
</evidence>
<keyword evidence="8 10" id="KW-0472">Membrane</keyword>
<keyword evidence="7 10" id="KW-1133">Transmembrane helix</keyword>
<dbReference type="Proteomes" id="UP000306912">
    <property type="component" value="Unassembled WGS sequence"/>
</dbReference>
<evidence type="ECO:0000256" key="5">
    <source>
        <dbReference type="ARBA" id="ARBA00022475"/>
    </source>
</evidence>
<feature type="transmembrane region" description="Helical" evidence="10">
    <location>
        <begin position="46"/>
        <end position="72"/>
    </location>
</feature>
<dbReference type="GO" id="GO:0015297">
    <property type="term" value="F:antiporter activity"/>
    <property type="evidence" value="ECO:0007669"/>
    <property type="project" value="InterPro"/>
</dbReference>
<sequence length="472" mass="51614">MNNDRSFLGKKPIGPLLAQMAAPMVVGFMVQAFYNLADTFFVGKTVGPVAIGALGIAFPLQMILMSIGQLVGSGSATQVSIHIGRKDIKPIRSITGSSFIFTIILSTTAVLISLLSLDILLPLFGSTPEFLPYAKEFMLYSFIGIPFFALSMFCGMSLRAEGKPKVQMINMLVSAVINIALDWLFVWQFNMGVAGAAIATSTAQIISCIVAMVFLFSPKSLTRPKMPQSFKQFYTVSFESLKLGLPLFFSTAATSAVAIVANNVLRFYGTPTDISVYATISKINSFAMMPVFGINNGMQPIIGYNFGSRQFDRVHKVYNMALRTTFIFLICVVAIVQFFPEQIIGIFVDSSDTAFIQDGVLPLRLFFSLTMFTAMQSTSMIALQSLGQKVSAMLISLSQQVILFIPMVLIISFILANIFGSASGTYGVWISFPLAGFIAGVFAFFFTQNKLRDLSKLQIKEAGREQELETTV</sequence>
<dbReference type="InterPro" id="IPR045070">
    <property type="entry name" value="MATE_MepA-like"/>
</dbReference>
<keyword evidence="6 10" id="KW-0812">Transmembrane</keyword>
<feature type="transmembrane region" description="Helical" evidence="10">
    <location>
        <begin position="426"/>
        <end position="446"/>
    </location>
</feature>
<dbReference type="NCBIfam" id="TIGR00797">
    <property type="entry name" value="matE"/>
    <property type="match status" value="1"/>
</dbReference>
<keyword evidence="5" id="KW-1003">Cell membrane</keyword>
<feature type="transmembrane region" description="Helical" evidence="10">
    <location>
        <begin position="193"/>
        <end position="216"/>
    </location>
</feature>
<evidence type="ECO:0000256" key="6">
    <source>
        <dbReference type="ARBA" id="ARBA00022692"/>
    </source>
</evidence>
<organism evidence="11 12">
    <name type="scientific">Culicoidibacter larvae</name>
    <dbReference type="NCBI Taxonomy" id="2579976"/>
    <lineage>
        <taxon>Bacteria</taxon>
        <taxon>Bacillati</taxon>
        <taxon>Bacillota</taxon>
        <taxon>Culicoidibacteria</taxon>
        <taxon>Culicoidibacterales</taxon>
        <taxon>Culicoidibacteraceae</taxon>
        <taxon>Culicoidibacter</taxon>
    </lineage>
</organism>
<reference evidence="11 12" key="1">
    <citation type="submission" date="2019-05" db="EMBL/GenBank/DDBJ databases">
        <title>Culicoidintestinum kansasii gen. nov., sp. nov. from the gastrointestinal tract of the biting midge, Culicoides sonorensis.</title>
        <authorList>
            <person name="Neupane S."/>
            <person name="Ghosh A."/>
            <person name="Gunther S."/>
            <person name="Martin K."/>
            <person name="Zurek L."/>
        </authorList>
    </citation>
    <scope>NUCLEOTIDE SEQUENCE [LARGE SCALE GENOMIC DNA]</scope>
    <source>
        <strain evidence="11 12">CS-1</strain>
    </source>
</reference>
<evidence type="ECO:0000256" key="9">
    <source>
        <dbReference type="ARBA" id="ARBA00023251"/>
    </source>
</evidence>
<evidence type="ECO:0000256" key="10">
    <source>
        <dbReference type="SAM" id="Phobius"/>
    </source>
</evidence>
<dbReference type="AlphaFoldDB" id="A0A5R8QFH7"/>
<feature type="transmembrane region" description="Helical" evidence="10">
    <location>
        <begin position="317"/>
        <end position="339"/>
    </location>
</feature>
<dbReference type="RefSeq" id="WP_138190402.1">
    <property type="nucleotide sequence ID" value="NZ_VBWP01000002.1"/>
</dbReference>
<feature type="transmembrane region" description="Helical" evidence="10">
    <location>
        <begin position="274"/>
        <end position="296"/>
    </location>
</feature>
<evidence type="ECO:0000256" key="2">
    <source>
        <dbReference type="ARBA" id="ARBA00008417"/>
    </source>
</evidence>
<accession>A0A5R8QFH7</accession>
<dbReference type="PIRSF" id="PIRSF006603">
    <property type="entry name" value="DinF"/>
    <property type="match status" value="1"/>
</dbReference>
<dbReference type="CDD" id="cd13143">
    <property type="entry name" value="MATE_MepA_like"/>
    <property type="match status" value="1"/>
</dbReference>
<feature type="transmembrane region" description="Helical" evidence="10">
    <location>
        <begin position="401"/>
        <end position="420"/>
    </location>
</feature>
<comment type="similarity">
    <text evidence="2">Belongs to the multi antimicrobial extrusion (MATE) (TC 2.A.66.1) family. MepA subfamily.</text>
</comment>
<dbReference type="GO" id="GO:0005886">
    <property type="term" value="C:plasma membrane"/>
    <property type="evidence" value="ECO:0007669"/>
    <property type="project" value="UniProtKB-SubCell"/>
</dbReference>
<dbReference type="EMBL" id="VBWP01000002">
    <property type="protein sequence ID" value="TLG76765.1"/>
    <property type="molecule type" value="Genomic_DNA"/>
</dbReference>
<evidence type="ECO:0000256" key="1">
    <source>
        <dbReference type="ARBA" id="ARBA00004651"/>
    </source>
</evidence>
<dbReference type="PANTHER" id="PTHR43823">
    <property type="entry name" value="SPORULATION PROTEIN YKVU"/>
    <property type="match status" value="1"/>
</dbReference>
<comment type="subcellular location">
    <subcellularLocation>
        <location evidence="1">Cell membrane</location>
        <topology evidence="1">Multi-pass membrane protein</topology>
    </subcellularLocation>
</comment>